<comment type="caution">
    <text evidence="2">The sequence shown here is derived from an EMBL/GenBank/DDBJ whole genome shotgun (WGS) entry which is preliminary data.</text>
</comment>
<sequence length="116" mass="13034">DRSQLLNFVQKFLGTVKFRNDHVAKIMGYGDYKIGNVTILRVYFVKGLGHNLFSVGQFCDSDLEVAFRQHTCFIHNLDGVDLLTGSRGKNLYTLSLQDMIESSPICLLSKASKTKS</sequence>
<evidence type="ECO:0000259" key="1">
    <source>
        <dbReference type="Pfam" id="PF22936"/>
    </source>
</evidence>
<accession>A0A699UPW8</accession>
<name>A0A699UPW8_TANCI</name>
<feature type="domain" description="Retrovirus-related Pol polyprotein from transposon TNT 1-94-like beta-barrel" evidence="1">
    <location>
        <begin position="3"/>
        <end position="60"/>
    </location>
</feature>
<dbReference type="EMBL" id="BKCJ011354250">
    <property type="protein sequence ID" value="GFD24677.1"/>
    <property type="molecule type" value="Genomic_DNA"/>
</dbReference>
<evidence type="ECO:0000313" key="2">
    <source>
        <dbReference type="EMBL" id="GFD24677.1"/>
    </source>
</evidence>
<organism evidence="2">
    <name type="scientific">Tanacetum cinerariifolium</name>
    <name type="common">Dalmatian daisy</name>
    <name type="synonym">Chrysanthemum cinerariifolium</name>
    <dbReference type="NCBI Taxonomy" id="118510"/>
    <lineage>
        <taxon>Eukaryota</taxon>
        <taxon>Viridiplantae</taxon>
        <taxon>Streptophyta</taxon>
        <taxon>Embryophyta</taxon>
        <taxon>Tracheophyta</taxon>
        <taxon>Spermatophyta</taxon>
        <taxon>Magnoliopsida</taxon>
        <taxon>eudicotyledons</taxon>
        <taxon>Gunneridae</taxon>
        <taxon>Pentapetalae</taxon>
        <taxon>asterids</taxon>
        <taxon>campanulids</taxon>
        <taxon>Asterales</taxon>
        <taxon>Asteraceae</taxon>
        <taxon>Asteroideae</taxon>
        <taxon>Anthemideae</taxon>
        <taxon>Anthemidinae</taxon>
        <taxon>Tanacetum</taxon>
    </lineage>
</organism>
<feature type="non-terminal residue" evidence="2">
    <location>
        <position position="1"/>
    </location>
</feature>
<protein>
    <submittedName>
        <fullName evidence="2">Integrase, catalytic region, zinc finger, CCHC-type, peptidase aspartic, catalytic</fullName>
    </submittedName>
</protein>
<gene>
    <name evidence="2" type="ORF">Tci_896646</name>
</gene>
<dbReference type="Pfam" id="PF22936">
    <property type="entry name" value="Pol_BBD"/>
    <property type="match status" value="1"/>
</dbReference>
<reference evidence="2" key="1">
    <citation type="journal article" date="2019" name="Sci. Rep.">
        <title>Draft genome of Tanacetum cinerariifolium, the natural source of mosquito coil.</title>
        <authorList>
            <person name="Yamashiro T."/>
            <person name="Shiraishi A."/>
            <person name="Satake H."/>
            <person name="Nakayama K."/>
        </authorList>
    </citation>
    <scope>NUCLEOTIDE SEQUENCE</scope>
</reference>
<proteinExistence type="predicted"/>
<dbReference type="InterPro" id="IPR054722">
    <property type="entry name" value="PolX-like_BBD"/>
</dbReference>
<dbReference type="AlphaFoldDB" id="A0A699UPW8"/>